<proteinExistence type="predicted"/>
<evidence type="ECO:0000256" key="9">
    <source>
        <dbReference type="ARBA" id="ARBA00022989"/>
    </source>
</evidence>
<keyword evidence="5 14" id="KW-0732">Signal</keyword>
<keyword evidence="2" id="KW-0723">Serine/threonine-protein kinase</keyword>
<evidence type="ECO:0000256" key="2">
    <source>
        <dbReference type="ARBA" id="ARBA00022527"/>
    </source>
</evidence>
<gene>
    <name evidence="16" type="ORF">GIB67_010452</name>
</gene>
<evidence type="ECO:0000256" key="6">
    <source>
        <dbReference type="ARBA" id="ARBA00022741"/>
    </source>
</evidence>
<dbReference type="Gene3D" id="3.30.200.20">
    <property type="entry name" value="Phosphorylase Kinase, domain 1"/>
    <property type="match status" value="1"/>
</dbReference>
<name>A0A7J7MAU8_9MAGN</name>
<dbReference type="InterPro" id="IPR045874">
    <property type="entry name" value="LRK10/LRL21-25-like"/>
</dbReference>
<keyword evidence="4 13" id="KW-0812">Transmembrane</keyword>
<evidence type="ECO:0000256" key="1">
    <source>
        <dbReference type="ARBA" id="ARBA00004479"/>
    </source>
</evidence>
<feature type="chain" id="PRO_5029848496" description="Protein kinase domain-containing protein" evidence="14">
    <location>
        <begin position="25"/>
        <end position="678"/>
    </location>
</feature>
<keyword evidence="6 12" id="KW-0547">Nucleotide-binding</keyword>
<evidence type="ECO:0000313" key="17">
    <source>
        <dbReference type="Proteomes" id="UP000541444"/>
    </source>
</evidence>
<dbReference type="Pfam" id="PF13947">
    <property type="entry name" value="GUB_WAK_bind"/>
    <property type="match status" value="1"/>
</dbReference>
<comment type="caution">
    <text evidence="16">The sequence shown here is derived from an EMBL/GenBank/DDBJ whole genome shotgun (WGS) entry which is preliminary data.</text>
</comment>
<keyword evidence="17" id="KW-1185">Reference proteome</keyword>
<dbReference type="PROSITE" id="PS00108">
    <property type="entry name" value="PROTEIN_KINASE_ST"/>
    <property type="match status" value="1"/>
</dbReference>
<accession>A0A7J7MAU8</accession>
<dbReference type="InterPro" id="IPR011009">
    <property type="entry name" value="Kinase-like_dom_sf"/>
</dbReference>
<feature type="binding site" evidence="12">
    <location>
        <position position="405"/>
    </location>
    <ligand>
        <name>ATP</name>
        <dbReference type="ChEBI" id="CHEBI:30616"/>
    </ligand>
</feature>
<keyword evidence="3" id="KW-0808">Transferase</keyword>
<evidence type="ECO:0000256" key="11">
    <source>
        <dbReference type="ARBA" id="ARBA00023180"/>
    </source>
</evidence>
<dbReference type="GO" id="GO:0016020">
    <property type="term" value="C:membrane"/>
    <property type="evidence" value="ECO:0007669"/>
    <property type="project" value="UniProtKB-SubCell"/>
</dbReference>
<dbReference type="InterPro" id="IPR025287">
    <property type="entry name" value="WAK_GUB"/>
</dbReference>
<evidence type="ECO:0000256" key="10">
    <source>
        <dbReference type="ARBA" id="ARBA00023136"/>
    </source>
</evidence>
<dbReference type="GO" id="GO:0005524">
    <property type="term" value="F:ATP binding"/>
    <property type="evidence" value="ECO:0007669"/>
    <property type="project" value="UniProtKB-UniRule"/>
</dbReference>
<protein>
    <recommendedName>
        <fullName evidence="15">Protein kinase domain-containing protein</fullName>
    </recommendedName>
</protein>
<feature type="signal peptide" evidence="14">
    <location>
        <begin position="1"/>
        <end position="24"/>
    </location>
</feature>
<dbReference type="SUPFAM" id="SSF56112">
    <property type="entry name" value="Protein kinase-like (PK-like)"/>
    <property type="match status" value="1"/>
</dbReference>
<keyword evidence="10 13" id="KW-0472">Membrane</keyword>
<keyword evidence="11" id="KW-0325">Glycoprotein</keyword>
<organism evidence="16 17">
    <name type="scientific">Kingdonia uniflora</name>
    <dbReference type="NCBI Taxonomy" id="39325"/>
    <lineage>
        <taxon>Eukaryota</taxon>
        <taxon>Viridiplantae</taxon>
        <taxon>Streptophyta</taxon>
        <taxon>Embryophyta</taxon>
        <taxon>Tracheophyta</taxon>
        <taxon>Spermatophyta</taxon>
        <taxon>Magnoliopsida</taxon>
        <taxon>Ranunculales</taxon>
        <taxon>Circaeasteraceae</taxon>
        <taxon>Kingdonia</taxon>
    </lineage>
</organism>
<evidence type="ECO:0000256" key="12">
    <source>
        <dbReference type="PROSITE-ProRule" id="PRU10141"/>
    </source>
</evidence>
<dbReference type="EMBL" id="JACGCM010001659">
    <property type="protein sequence ID" value="KAF6151878.1"/>
    <property type="molecule type" value="Genomic_DNA"/>
</dbReference>
<evidence type="ECO:0000259" key="15">
    <source>
        <dbReference type="PROSITE" id="PS50011"/>
    </source>
</evidence>
<dbReference type="FunFam" id="3.30.200.20:FF:000178">
    <property type="entry name" value="serine/threonine-protein kinase PBS1-like"/>
    <property type="match status" value="1"/>
</dbReference>
<dbReference type="PROSITE" id="PS00107">
    <property type="entry name" value="PROTEIN_KINASE_ATP"/>
    <property type="match status" value="1"/>
</dbReference>
<keyword evidence="7" id="KW-0418">Kinase</keyword>
<feature type="transmembrane region" description="Helical" evidence="13">
    <location>
        <begin position="317"/>
        <end position="339"/>
    </location>
</feature>
<dbReference type="Proteomes" id="UP000541444">
    <property type="component" value="Unassembled WGS sequence"/>
</dbReference>
<dbReference type="OrthoDB" id="544400at2759"/>
<evidence type="ECO:0000256" key="5">
    <source>
        <dbReference type="ARBA" id="ARBA00022729"/>
    </source>
</evidence>
<evidence type="ECO:0000313" key="16">
    <source>
        <dbReference type="EMBL" id="KAF6151878.1"/>
    </source>
</evidence>
<keyword evidence="8 12" id="KW-0067">ATP-binding</keyword>
<dbReference type="SMART" id="SM00220">
    <property type="entry name" value="S_TKc"/>
    <property type="match status" value="1"/>
</dbReference>
<dbReference type="PANTHER" id="PTHR27009">
    <property type="entry name" value="RUST RESISTANCE KINASE LR10-RELATED"/>
    <property type="match status" value="1"/>
</dbReference>
<evidence type="ECO:0000256" key="7">
    <source>
        <dbReference type="ARBA" id="ARBA00022777"/>
    </source>
</evidence>
<evidence type="ECO:0000256" key="13">
    <source>
        <dbReference type="SAM" id="Phobius"/>
    </source>
</evidence>
<dbReference type="InterPro" id="IPR000719">
    <property type="entry name" value="Prot_kinase_dom"/>
</dbReference>
<evidence type="ECO:0000256" key="4">
    <source>
        <dbReference type="ARBA" id="ARBA00022692"/>
    </source>
</evidence>
<feature type="domain" description="Protein kinase" evidence="15">
    <location>
        <begin position="377"/>
        <end position="655"/>
    </location>
</feature>
<dbReference type="GO" id="GO:0004674">
    <property type="term" value="F:protein serine/threonine kinase activity"/>
    <property type="evidence" value="ECO:0007669"/>
    <property type="project" value="UniProtKB-KW"/>
</dbReference>
<dbReference type="AlphaFoldDB" id="A0A7J7MAU8"/>
<sequence length="678" mass="76844">MGRNLCSLVCVAIFLTLFFEDCNGKRQNHCNPSSCGNIRNISYPFRLKGDPRRCGNRKYELSCENNRTILHLYSGKYFVNSISYTNFTMRIMDTGLQSGICSSLPRHSLTKGNFSVKDPYKLPWFFDAVVFLNCPFRVESPNYLDSSSCINRTNSSDMYSYVVSGRMPVSDLKDSCIIILTVVTSTVDWEEDTEFWNTSFSDIHQGLLRGIEIEWYNIYCGKCFARGADGCSLDSDNKVICYGYYCLGRLTIHYLTASNKVVTTQIETLLLAVMSNLARVALSEIVGDEIDGSKGGPSIYENYRHEILAWIKKICKMIGFILVGRTLCGILCLLVFLVYKFRRRHLSMDCGIEEFLQGQNNLLPIRYSYSEVKKMTKGFREKLGQGGFGSVFKGKLRSGRFVAVKMLGKSKSNGQDFINEVATIGRIHHVNVVHLTGFCAENSRKALIYDFMPNGSLEKYIFPGNDKNMHLSWEKMYEIALGVAHGIEYLHQGCTMQILHFDIKPHNILLDENFNPRISDFGLAKLYPTDDSIVTLTAARGTIGYIAPELFYKNIGGVSYKADVYSFGMLLMEMAGRRKNLNAHAENSSQIYFPKYVYDQLTREDEMEIEDATEEERKIAKKLAVVALWCIQLKPTDRPSMNKVVEMLESATETLQMPLKLSLVPEERTVATSTESST</sequence>
<dbReference type="InterPro" id="IPR008271">
    <property type="entry name" value="Ser/Thr_kinase_AS"/>
</dbReference>
<dbReference type="GO" id="GO:0030247">
    <property type="term" value="F:polysaccharide binding"/>
    <property type="evidence" value="ECO:0007669"/>
    <property type="project" value="InterPro"/>
</dbReference>
<evidence type="ECO:0000256" key="3">
    <source>
        <dbReference type="ARBA" id="ARBA00022679"/>
    </source>
</evidence>
<dbReference type="PROSITE" id="PS50011">
    <property type="entry name" value="PROTEIN_KINASE_DOM"/>
    <property type="match status" value="1"/>
</dbReference>
<dbReference type="Pfam" id="PF00069">
    <property type="entry name" value="Pkinase"/>
    <property type="match status" value="1"/>
</dbReference>
<comment type="subcellular location">
    <subcellularLocation>
        <location evidence="1">Membrane</location>
        <topology evidence="1">Single-pass type I membrane protein</topology>
    </subcellularLocation>
</comment>
<keyword evidence="9 13" id="KW-1133">Transmembrane helix</keyword>
<dbReference type="FunFam" id="1.10.510.10:FF:000590">
    <property type="entry name" value="PR5-like receptor kinase"/>
    <property type="match status" value="1"/>
</dbReference>
<dbReference type="Gene3D" id="1.10.510.10">
    <property type="entry name" value="Transferase(Phosphotransferase) domain 1"/>
    <property type="match status" value="1"/>
</dbReference>
<reference evidence="16 17" key="1">
    <citation type="journal article" date="2020" name="IScience">
        <title>Genome Sequencing of the Endangered Kingdonia uniflora (Circaeasteraceae, Ranunculales) Reveals Potential Mechanisms of Evolutionary Specialization.</title>
        <authorList>
            <person name="Sun Y."/>
            <person name="Deng T."/>
            <person name="Zhang A."/>
            <person name="Moore M.J."/>
            <person name="Landis J.B."/>
            <person name="Lin N."/>
            <person name="Zhang H."/>
            <person name="Zhang X."/>
            <person name="Huang J."/>
            <person name="Zhang X."/>
            <person name="Sun H."/>
            <person name="Wang H."/>
        </authorList>
    </citation>
    <scope>NUCLEOTIDE SEQUENCE [LARGE SCALE GENOMIC DNA]</scope>
    <source>
        <strain evidence="16">TB1705</strain>
        <tissue evidence="16">Leaf</tissue>
    </source>
</reference>
<evidence type="ECO:0000256" key="8">
    <source>
        <dbReference type="ARBA" id="ARBA00022840"/>
    </source>
</evidence>
<evidence type="ECO:0000256" key="14">
    <source>
        <dbReference type="SAM" id="SignalP"/>
    </source>
</evidence>
<dbReference type="InterPro" id="IPR017441">
    <property type="entry name" value="Protein_kinase_ATP_BS"/>
</dbReference>